<evidence type="ECO:0000313" key="6">
    <source>
        <dbReference type="EMBL" id="NPD92488.1"/>
    </source>
</evidence>
<protein>
    <submittedName>
        <fullName evidence="6">Family 43 glycosylhydrolase</fullName>
    </submittedName>
</protein>
<dbReference type="PANTHER" id="PTHR22925">
    <property type="entry name" value="GLYCOSYL HYDROLASE 43 FAMILY MEMBER"/>
    <property type="match status" value="1"/>
</dbReference>
<dbReference type="EMBL" id="JABKKF010000008">
    <property type="protein sequence ID" value="NPD92488.1"/>
    <property type="molecule type" value="Genomic_DNA"/>
</dbReference>
<evidence type="ECO:0000313" key="7">
    <source>
        <dbReference type="Proteomes" id="UP000714420"/>
    </source>
</evidence>
<dbReference type="InterPro" id="IPR023296">
    <property type="entry name" value="Glyco_hydro_beta-prop_sf"/>
</dbReference>
<gene>
    <name evidence="6" type="ORF">HPS56_09070</name>
</gene>
<dbReference type="Gene3D" id="2.60.120.260">
    <property type="entry name" value="Galactose-binding domain-like"/>
    <property type="match status" value="1"/>
</dbReference>
<keyword evidence="3 4" id="KW-0326">Glycosidase</keyword>
<feature type="chain" id="PRO_5047269057" evidence="5">
    <location>
        <begin position="34"/>
        <end position="549"/>
    </location>
</feature>
<evidence type="ECO:0000256" key="4">
    <source>
        <dbReference type="RuleBase" id="RU361187"/>
    </source>
</evidence>
<accession>A0ABX2ANG5</accession>
<keyword evidence="5" id="KW-0732">Signal</keyword>
<dbReference type="Proteomes" id="UP000714420">
    <property type="component" value="Unassembled WGS sequence"/>
</dbReference>
<evidence type="ECO:0000256" key="1">
    <source>
        <dbReference type="ARBA" id="ARBA00009865"/>
    </source>
</evidence>
<sequence length="549" mass="62285">MSIKKIFCDKQTYRLKTVLVQAALIFITSYTGATGTGTTSGEFGTIHNDTFWNTSDGQPLYSHGGGIFKFTDPDTGQKRYYWYGVRYKGSVEYRTDPAVTVEHAVFDGVTCYSSDNLTDWKYEGDVLTRNEIALHERVSWVGRLGVAFIPEKQKYALIVQCGSGVLFTTCDTPNGQFRWFWKKDMTSTIGTPNTGDQTVFTDEDTNRSYLIYSYGRGRNKIYISEIGIKNDTIDLIDCQQIFKGESREGNCMFKYKGKYYMCASNIYGWDGSYAYYLMADNIKGPYTPVNNMQVMSGCENDYAHVSQTGFFYTVRGTKEETVIYCGDRWSCFAGNGIGYNQWVPLSFDRNGKPVFNSVSSWSLNAKTGEWKINKDNNYVLNGSFEADRRRIPNPVKPRQEFLLGWKTEFIEGRKTSVEDSLSPRLNYFNTQSDRKFVIGEKSLCITDTEPFKRRVSQTITSSSTLPLPDGKYTLSAKACRTGSFDKLIMYARSNGKTKIYRIKTKSGNWEKIKMQDITVSGGQIEIGFEAKGQGGAQCLIDDVELIMRH</sequence>
<dbReference type="PANTHER" id="PTHR22925:SF3">
    <property type="entry name" value="GLYCOSYL HYDROLASE FAMILY PROTEIN 43"/>
    <property type="match status" value="1"/>
</dbReference>
<organism evidence="6 7">
    <name type="scientific">Xylanibacter muris</name>
    <dbReference type="NCBI Taxonomy" id="2736290"/>
    <lineage>
        <taxon>Bacteria</taxon>
        <taxon>Pseudomonadati</taxon>
        <taxon>Bacteroidota</taxon>
        <taxon>Bacteroidia</taxon>
        <taxon>Bacteroidales</taxon>
        <taxon>Prevotellaceae</taxon>
        <taxon>Xylanibacter</taxon>
    </lineage>
</organism>
<dbReference type="CDD" id="cd18823">
    <property type="entry name" value="GH43_RcAra43A-like"/>
    <property type="match status" value="1"/>
</dbReference>
<comment type="caution">
    <text evidence="6">The sequence shown here is derived from an EMBL/GenBank/DDBJ whole genome shotgun (WGS) entry which is preliminary data.</text>
</comment>
<dbReference type="InterPro" id="IPR006710">
    <property type="entry name" value="Glyco_hydro_43"/>
</dbReference>
<keyword evidence="2 4" id="KW-0378">Hydrolase</keyword>
<name>A0ABX2ANG5_9BACT</name>
<feature type="signal peptide" evidence="5">
    <location>
        <begin position="1"/>
        <end position="33"/>
    </location>
</feature>
<evidence type="ECO:0000256" key="2">
    <source>
        <dbReference type="ARBA" id="ARBA00022801"/>
    </source>
</evidence>
<dbReference type="Pfam" id="PF04616">
    <property type="entry name" value="Glyco_hydro_43"/>
    <property type="match status" value="1"/>
</dbReference>
<evidence type="ECO:0000256" key="5">
    <source>
        <dbReference type="SAM" id="SignalP"/>
    </source>
</evidence>
<comment type="similarity">
    <text evidence="1 4">Belongs to the glycosyl hydrolase 43 family.</text>
</comment>
<dbReference type="Gene3D" id="2.115.10.20">
    <property type="entry name" value="Glycosyl hydrolase domain, family 43"/>
    <property type="match status" value="1"/>
</dbReference>
<evidence type="ECO:0000256" key="3">
    <source>
        <dbReference type="ARBA" id="ARBA00023295"/>
    </source>
</evidence>
<dbReference type="SUPFAM" id="SSF75005">
    <property type="entry name" value="Arabinanase/levansucrase/invertase"/>
    <property type="match status" value="1"/>
</dbReference>
<reference evidence="6 7" key="1">
    <citation type="submission" date="2020-05" db="EMBL/GenBank/DDBJ databases">
        <title>Distinct polysaccharide utilization as determinants for interspecies competition between intestinal Prevotella spp.</title>
        <authorList>
            <person name="Galvez E.J.C."/>
            <person name="Iljazovic A."/>
            <person name="Strowig T."/>
        </authorList>
    </citation>
    <scope>NUCLEOTIDE SEQUENCE [LARGE SCALE GENOMIC DNA]</scope>
    <source>
        <strain evidence="6 7">PMUR</strain>
    </source>
</reference>
<dbReference type="RefSeq" id="WP_172275820.1">
    <property type="nucleotide sequence ID" value="NZ_CASGMU010000008.1"/>
</dbReference>
<keyword evidence="7" id="KW-1185">Reference proteome</keyword>
<proteinExistence type="inferred from homology"/>